<reference evidence="8" key="1">
    <citation type="submission" date="2020-10" db="EMBL/GenBank/DDBJ databases">
        <title>Microbiome of the Black Sea water column analyzed by genome centric metagenomics.</title>
        <authorList>
            <person name="Cabello-Yeves P.J."/>
            <person name="Callieri C."/>
            <person name="Picazo A."/>
            <person name="Mehrshad M."/>
            <person name="Haro-Moreno J.M."/>
            <person name="Roda-Garcia J."/>
            <person name="Dzembekova N."/>
            <person name="Slabakova V."/>
            <person name="Slabakova N."/>
            <person name="Moncheva S."/>
            <person name="Rodriguez-Valera F."/>
        </authorList>
    </citation>
    <scope>NUCLEOTIDE SEQUENCE</scope>
    <source>
        <strain evidence="8">BS307-5m-G5</strain>
    </source>
</reference>
<evidence type="ECO:0000256" key="5">
    <source>
        <dbReference type="ARBA" id="ARBA00022857"/>
    </source>
</evidence>
<keyword evidence="7" id="KW-0503">Monooxygenase</keyword>
<dbReference type="InterPro" id="IPR051820">
    <property type="entry name" value="FAD-binding_MO"/>
</dbReference>
<keyword evidence="5" id="KW-0521">NADP</keyword>
<keyword evidence="3" id="KW-0285">Flavoprotein</keyword>
<dbReference type="Proteomes" id="UP000785783">
    <property type="component" value="Unassembled WGS sequence"/>
</dbReference>
<keyword evidence="6" id="KW-0560">Oxidoreductase</keyword>
<evidence type="ECO:0000256" key="6">
    <source>
        <dbReference type="ARBA" id="ARBA00023002"/>
    </source>
</evidence>
<evidence type="ECO:0000313" key="8">
    <source>
        <dbReference type="EMBL" id="MBL6761850.1"/>
    </source>
</evidence>
<sequence>MTAIPHSDVLIVGAGISGISSAFHLQKYAPKASFEILERRDSIGGTWNLFKYPGIRSDSDMYTLGFSFRPWRDAKAIADAPSIMGYLQDAVEDGALDDKIHFQKKVVEAKWSTPDSKWFVTIEDGATGETETRTCKFLHSCAGYYNYDKGYQPDFPGAESFKGPIVHPQFWPEDMDYSGKKVVVIGSGATAVTLVPAMADTAEHVTMLQRSPTYIVARPSEDAFANFMRKILPAGLAYGATRWKNVLLGRYFFWLCRTRPEFVKKRLLDMLPELLPEGYDIEKHLTPRYNPWDQRVCLAPDGDFFTAICNGKADIATDHIEEIQENGIKLKSGEFLEADIIVSATGLDLNFLGNIEVSVDNEAIEPANLLNYKGMMYSGIPNLLVSFGYTNASWTLRCDLTSKYLCRLYNYMERKNLARVMPTPDMSQVEYEPLLDFSSGYVVRKSAELPKQGSIKPWVMYQNYIADIFLTRFSALQDGALKFTK</sequence>
<evidence type="ECO:0000256" key="3">
    <source>
        <dbReference type="ARBA" id="ARBA00022630"/>
    </source>
</evidence>
<dbReference type="EMBL" id="JADHOK010000042">
    <property type="protein sequence ID" value="MBL6761850.1"/>
    <property type="molecule type" value="Genomic_DNA"/>
</dbReference>
<evidence type="ECO:0000313" key="9">
    <source>
        <dbReference type="Proteomes" id="UP000785783"/>
    </source>
</evidence>
<keyword evidence="4" id="KW-0274">FAD</keyword>
<dbReference type="GO" id="GO:0050660">
    <property type="term" value="F:flavin adenine dinucleotide binding"/>
    <property type="evidence" value="ECO:0007669"/>
    <property type="project" value="InterPro"/>
</dbReference>
<comment type="caution">
    <text evidence="8">The sequence shown here is derived from an EMBL/GenBank/DDBJ whole genome shotgun (WGS) entry which is preliminary data.</text>
</comment>
<dbReference type="Gene3D" id="3.50.50.60">
    <property type="entry name" value="FAD/NAD(P)-binding domain"/>
    <property type="match status" value="3"/>
</dbReference>
<dbReference type="FunFam" id="3.50.50.60:FF:000228">
    <property type="entry name" value="FAD-containing monooxygenase EthA"/>
    <property type="match status" value="1"/>
</dbReference>
<protein>
    <submittedName>
        <fullName evidence="8">NAD(P)/FAD-dependent oxidoreductase</fullName>
    </submittedName>
</protein>
<dbReference type="PANTHER" id="PTHR43872:SF1">
    <property type="entry name" value="MONOOXYGENASE, PUTATIVE (AFU_ORTHOLOGUE AFUA_8G02570)-RELATED"/>
    <property type="match status" value="1"/>
</dbReference>
<dbReference type="PRINTS" id="PR00411">
    <property type="entry name" value="PNDRDTASEI"/>
</dbReference>
<proteinExistence type="inferred from homology"/>
<gene>
    <name evidence="8" type="ORF">ISQ19_04050</name>
</gene>
<dbReference type="SUPFAM" id="SSF51905">
    <property type="entry name" value="FAD/NAD(P)-binding domain"/>
    <property type="match status" value="1"/>
</dbReference>
<dbReference type="Pfam" id="PF00743">
    <property type="entry name" value="FMO-like"/>
    <property type="match status" value="1"/>
</dbReference>
<dbReference type="AlphaFoldDB" id="A0A937L6U5"/>
<accession>A0A937L6U5</accession>
<dbReference type="InterPro" id="IPR020946">
    <property type="entry name" value="Flavin_mOase-like"/>
</dbReference>
<dbReference type="PANTHER" id="PTHR43872">
    <property type="entry name" value="MONOOXYGENASE, PUTATIVE (AFU_ORTHOLOGUE AFUA_8G02570)-RELATED"/>
    <property type="match status" value="1"/>
</dbReference>
<dbReference type="GO" id="GO:0004499">
    <property type="term" value="F:N,N-dimethylaniline monooxygenase activity"/>
    <property type="evidence" value="ECO:0007669"/>
    <property type="project" value="InterPro"/>
</dbReference>
<evidence type="ECO:0000256" key="2">
    <source>
        <dbReference type="ARBA" id="ARBA00010139"/>
    </source>
</evidence>
<dbReference type="GO" id="GO:0050661">
    <property type="term" value="F:NADP binding"/>
    <property type="evidence" value="ECO:0007669"/>
    <property type="project" value="InterPro"/>
</dbReference>
<evidence type="ECO:0000256" key="4">
    <source>
        <dbReference type="ARBA" id="ARBA00022827"/>
    </source>
</evidence>
<organism evidence="8 9">
    <name type="scientific">PS1 clade bacterium</name>
    <dbReference type="NCBI Taxonomy" id="2175152"/>
    <lineage>
        <taxon>Bacteria</taxon>
        <taxon>Pseudomonadati</taxon>
        <taxon>Pseudomonadota</taxon>
        <taxon>Alphaproteobacteria</taxon>
        <taxon>PS1 clade</taxon>
    </lineage>
</organism>
<name>A0A937L6U5_9PROT</name>
<comment type="cofactor">
    <cofactor evidence="1">
        <name>FAD</name>
        <dbReference type="ChEBI" id="CHEBI:57692"/>
    </cofactor>
</comment>
<comment type="similarity">
    <text evidence="2">Belongs to the FAD-binding monooxygenase family.</text>
</comment>
<dbReference type="InterPro" id="IPR036188">
    <property type="entry name" value="FAD/NAD-bd_sf"/>
</dbReference>
<evidence type="ECO:0000256" key="7">
    <source>
        <dbReference type="ARBA" id="ARBA00023033"/>
    </source>
</evidence>
<evidence type="ECO:0000256" key="1">
    <source>
        <dbReference type="ARBA" id="ARBA00001974"/>
    </source>
</evidence>